<sequence>MTEIATEPEQRTGLSDPVKGLLFGLGAVLIWGSSLAFARAGMTQGLAAMDFALFRYGSAGLVVLPWLLLHQPRTLAGVGWPKGIALAVLVGPLFILLGAGGYAFTPLAHGAVIQPAFAMMGTTALAAWVLRDRPPRARLLGIGVMVVGLAVIAGPGLFEGTSQAPLGDAMFAFAGLLWASFTVLTNLWRVKALPATAAISAVSALFIIPVYLLTQDLSRIGAMPIADLLIQVLIQGVLAGVVAVVCFTRAAELLGAARAGIFPALVPAATILIGIPVTGEWPTPPQLTGLMLVSLGLLMAMVLRPRRS</sequence>
<evidence type="ECO:0000313" key="8">
    <source>
        <dbReference type="EMBL" id="AOW11855.1"/>
    </source>
</evidence>
<feature type="transmembrane region" description="Helical" evidence="6">
    <location>
        <begin position="285"/>
        <end position="303"/>
    </location>
</feature>
<proteinExistence type="inferred from homology"/>
<name>A0A167I775_9BURK</name>
<evidence type="ECO:0000313" key="10">
    <source>
        <dbReference type="Proteomes" id="UP000185657"/>
    </source>
</evidence>
<evidence type="ECO:0000259" key="7">
    <source>
        <dbReference type="Pfam" id="PF00892"/>
    </source>
</evidence>
<dbReference type="STRING" id="1763535.LPB072_02215"/>
<evidence type="ECO:0000256" key="4">
    <source>
        <dbReference type="ARBA" id="ARBA00022989"/>
    </source>
</evidence>
<evidence type="ECO:0000256" key="1">
    <source>
        <dbReference type="ARBA" id="ARBA00004141"/>
    </source>
</evidence>
<organism evidence="8 11">
    <name type="scientific">Hydrogenophaga crassostreae</name>
    <dbReference type="NCBI Taxonomy" id="1763535"/>
    <lineage>
        <taxon>Bacteria</taxon>
        <taxon>Pseudomonadati</taxon>
        <taxon>Pseudomonadota</taxon>
        <taxon>Betaproteobacteria</taxon>
        <taxon>Burkholderiales</taxon>
        <taxon>Comamonadaceae</taxon>
        <taxon>Hydrogenophaga</taxon>
    </lineage>
</organism>
<evidence type="ECO:0000256" key="5">
    <source>
        <dbReference type="ARBA" id="ARBA00023136"/>
    </source>
</evidence>
<dbReference type="AlphaFoldDB" id="A0A167I775"/>
<comment type="similarity">
    <text evidence="2">Belongs to the EamA transporter family.</text>
</comment>
<dbReference type="Pfam" id="PF00892">
    <property type="entry name" value="EamA"/>
    <property type="match status" value="2"/>
</dbReference>
<dbReference type="EMBL" id="LVWD01000009">
    <property type="protein sequence ID" value="OAD42297.1"/>
    <property type="molecule type" value="Genomic_DNA"/>
</dbReference>
<evidence type="ECO:0000256" key="2">
    <source>
        <dbReference type="ARBA" id="ARBA00007362"/>
    </source>
</evidence>
<protein>
    <recommendedName>
        <fullName evidence="7">EamA domain-containing protein</fullName>
    </recommendedName>
</protein>
<keyword evidence="4 6" id="KW-1133">Transmembrane helix</keyword>
<dbReference type="KEGG" id="hyl:LPB072_02215"/>
<keyword evidence="5 6" id="KW-0472">Membrane</keyword>
<feature type="transmembrane region" description="Helical" evidence="6">
    <location>
        <begin position="83"/>
        <end position="105"/>
    </location>
</feature>
<evidence type="ECO:0000256" key="3">
    <source>
        <dbReference type="ARBA" id="ARBA00022692"/>
    </source>
</evidence>
<dbReference type="InterPro" id="IPR000620">
    <property type="entry name" value="EamA_dom"/>
</dbReference>
<feature type="transmembrane region" description="Helical" evidence="6">
    <location>
        <begin position="53"/>
        <end position="71"/>
    </location>
</feature>
<keyword evidence="10" id="KW-1185">Reference proteome</keyword>
<feature type="transmembrane region" description="Helical" evidence="6">
    <location>
        <begin position="225"/>
        <end position="247"/>
    </location>
</feature>
<evidence type="ECO:0000313" key="9">
    <source>
        <dbReference type="EMBL" id="OAD42297.1"/>
    </source>
</evidence>
<feature type="domain" description="EamA" evidence="7">
    <location>
        <begin position="19"/>
        <end position="152"/>
    </location>
</feature>
<dbReference type="SUPFAM" id="SSF103481">
    <property type="entry name" value="Multidrug resistance efflux transporter EmrE"/>
    <property type="match status" value="2"/>
</dbReference>
<dbReference type="Proteomes" id="UP000185657">
    <property type="component" value="Unassembled WGS sequence"/>
</dbReference>
<keyword evidence="3 6" id="KW-0812">Transmembrane</keyword>
<gene>
    <name evidence="8" type="ORF">LPB072_02215</name>
    <name evidence="9" type="ORF">LPB72_08735</name>
</gene>
<dbReference type="EMBL" id="CP017476">
    <property type="protein sequence ID" value="AOW11855.1"/>
    <property type="molecule type" value="Genomic_DNA"/>
</dbReference>
<dbReference type="GO" id="GO:0016020">
    <property type="term" value="C:membrane"/>
    <property type="evidence" value="ECO:0007669"/>
    <property type="project" value="UniProtKB-SubCell"/>
</dbReference>
<feature type="transmembrane region" description="Helical" evidence="6">
    <location>
        <begin position="170"/>
        <end position="188"/>
    </location>
</feature>
<dbReference type="InterPro" id="IPR037185">
    <property type="entry name" value="EmrE-like"/>
</dbReference>
<feature type="domain" description="EamA" evidence="7">
    <location>
        <begin position="166"/>
        <end position="300"/>
    </location>
</feature>
<dbReference type="PANTHER" id="PTHR32322">
    <property type="entry name" value="INNER MEMBRANE TRANSPORTER"/>
    <property type="match status" value="1"/>
</dbReference>
<reference evidence="8 11" key="2">
    <citation type="submission" date="2016-10" db="EMBL/GenBank/DDBJ databases">
        <title>Hydorgenophaga sp. LPB0072 isolated from gastropod.</title>
        <authorList>
            <person name="Kim E."/>
            <person name="Yi H."/>
        </authorList>
    </citation>
    <scope>NUCLEOTIDE SEQUENCE [LARGE SCALE GENOMIC DNA]</scope>
    <source>
        <strain evidence="8 11">LPB0072</strain>
    </source>
</reference>
<evidence type="ECO:0000256" key="6">
    <source>
        <dbReference type="SAM" id="Phobius"/>
    </source>
</evidence>
<feature type="transmembrane region" description="Helical" evidence="6">
    <location>
        <begin position="21"/>
        <end position="41"/>
    </location>
</feature>
<feature type="transmembrane region" description="Helical" evidence="6">
    <location>
        <begin position="137"/>
        <end position="158"/>
    </location>
</feature>
<dbReference type="RefSeq" id="WP_066088961.1">
    <property type="nucleotide sequence ID" value="NZ_CP017476.1"/>
</dbReference>
<dbReference type="PANTHER" id="PTHR32322:SF2">
    <property type="entry name" value="EAMA DOMAIN-CONTAINING PROTEIN"/>
    <property type="match status" value="1"/>
</dbReference>
<dbReference type="InterPro" id="IPR050638">
    <property type="entry name" value="AA-Vitamin_Transporters"/>
</dbReference>
<feature type="transmembrane region" description="Helical" evidence="6">
    <location>
        <begin position="195"/>
        <end position="213"/>
    </location>
</feature>
<accession>A0A167I775</accession>
<reference evidence="9 10" key="1">
    <citation type="submission" date="2016-02" db="EMBL/GenBank/DDBJ databases">
        <title>Draft genome sequence of Hydrogenophaga sp. LPB0072.</title>
        <authorList>
            <person name="Shin S.-K."/>
            <person name="Yi H."/>
        </authorList>
    </citation>
    <scope>NUCLEOTIDE SEQUENCE [LARGE SCALE GENOMIC DNA]</scope>
    <source>
        <strain evidence="9 10">LPB0072</strain>
    </source>
</reference>
<comment type="subcellular location">
    <subcellularLocation>
        <location evidence="1">Membrane</location>
        <topology evidence="1">Multi-pass membrane protein</topology>
    </subcellularLocation>
</comment>
<feature type="transmembrane region" description="Helical" evidence="6">
    <location>
        <begin position="111"/>
        <end position="130"/>
    </location>
</feature>
<dbReference type="Proteomes" id="UP000185680">
    <property type="component" value="Chromosome"/>
</dbReference>
<feature type="transmembrane region" description="Helical" evidence="6">
    <location>
        <begin position="259"/>
        <end position="279"/>
    </location>
</feature>
<evidence type="ECO:0000313" key="11">
    <source>
        <dbReference type="Proteomes" id="UP000185680"/>
    </source>
</evidence>